<dbReference type="EMBL" id="SUVG01000001">
    <property type="protein sequence ID" value="MBE6420712.1"/>
    <property type="molecule type" value="Genomic_DNA"/>
</dbReference>
<dbReference type="InterPro" id="IPR012902">
    <property type="entry name" value="N_methyl_site"/>
</dbReference>
<dbReference type="Gene3D" id="3.30.700.10">
    <property type="entry name" value="Glycoprotein, Type 4 Pilin"/>
    <property type="match status" value="1"/>
</dbReference>
<dbReference type="InterPro" id="IPR045584">
    <property type="entry name" value="Pilin-like"/>
</dbReference>
<dbReference type="NCBIfam" id="TIGR02532">
    <property type="entry name" value="IV_pilin_GFxxxE"/>
    <property type="match status" value="1"/>
</dbReference>
<protein>
    <submittedName>
        <fullName evidence="7">Prepilin-type N-terminal cleavage/methylation domain-containing protein</fullName>
    </submittedName>
</protein>
<gene>
    <name evidence="7" type="ORF">E7027_00980</name>
</gene>
<reference evidence="7" key="1">
    <citation type="submission" date="2019-04" db="EMBL/GenBank/DDBJ databases">
        <title>Evolution of Biomass-Degrading Anaerobic Consortia Revealed by Metagenomics.</title>
        <authorList>
            <person name="Peng X."/>
        </authorList>
    </citation>
    <scope>NUCLEOTIDE SEQUENCE</scope>
    <source>
        <strain evidence="7">SIG66</strain>
    </source>
</reference>
<dbReference type="PANTHER" id="PTHR30093">
    <property type="entry name" value="GENERAL SECRETION PATHWAY PROTEIN G"/>
    <property type="match status" value="1"/>
</dbReference>
<proteinExistence type="predicted"/>
<keyword evidence="5 6" id="KW-0472">Membrane</keyword>
<evidence type="ECO:0000256" key="3">
    <source>
        <dbReference type="ARBA" id="ARBA00022692"/>
    </source>
</evidence>
<dbReference type="Pfam" id="PF07963">
    <property type="entry name" value="N_methyl"/>
    <property type="match status" value="1"/>
</dbReference>
<dbReference type="PANTHER" id="PTHR30093:SF44">
    <property type="entry name" value="TYPE II SECRETION SYSTEM CORE PROTEIN G"/>
    <property type="match status" value="1"/>
</dbReference>
<evidence type="ECO:0000256" key="1">
    <source>
        <dbReference type="ARBA" id="ARBA00004167"/>
    </source>
</evidence>
<keyword evidence="2" id="KW-0488">Methylation</keyword>
<comment type="caution">
    <text evidence="7">The sequence shown here is derived from an EMBL/GenBank/DDBJ whole genome shotgun (WGS) entry which is preliminary data.</text>
</comment>
<dbReference type="AlphaFoldDB" id="A0A928DMY2"/>
<keyword evidence="3 6" id="KW-0812">Transmembrane</keyword>
<evidence type="ECO:0000256" key="2">
    <source>
        <dbReference type="ARBA" id="ARBA00022481"/>
    </source>
</evidence>
<dbReference type="SUPFAM" id="SSF54523">
    <property type="entry name" value="Pili subunits"/>
    <property type="match status" value="1"/>
</dbReference>
<dbReference type="PROSITE" id="PS00409">
    <property type="entry name" value="PROKAR_NTER_METHYL"/>
    <property type="match status" value="1"/>
</dbReference>
<dbReference type="GO" id="GO:0016020">
    <property type="term" value="C:membrane"/>
    <property type="evidence" value="ECO:0007669"/>
    <property type="project" value="UniProtKB-SubCell"/>
</dbReference>
<organism evidence="7 8">
    <name type="scientific">Candidatus Avelusimicrobium gallicola</name>
    <dbReference type="NCBI Taxonomy" id="2562704"/>
    <lineage>
        <taxon>Bacteria</taxon>
        <taxon>Pseudomonadati</taxon>
        <taxon>Elusimicrobiota</taxon>
        <taxon>Elusimicrobia</taxon>
        <taxon>Elusimicrobiales</taxon>
        <taxon>Elusimicrobiaceae</taxon>
        <taxon>Candidatus Avelusimicrobium</taxon>
    </lineage>
</organism>
<evidence type="ECO:0000256" key="5">
    <source>
        <dbReference type="ARBA" id="ARBA00023136"/>
    </source>
</evidence>
<dbReference type="Proteomes" id="UP000725649">
    <property type="component" value="Unassembled WGS sequence"/>
</dbReference>
<evidence type="ECO:0000313" key="8">
    <source>
        <dbReference type="Proteomes" id="UP000725649"/>
    </source>
</evidence>
<sequence>MKQGFTLVELLVVVLIIGILAAMAMPHYEKAVWEARASQLFVSVRSLANAQENFFLKTGRYAKTFRGLSYDFNNLESVGQSSVGLTTPGTDAVRYKNLFELVINIRGDSEGSFSFSSGFFIEGRYKGSGIMFVHREGKGTLQKKMYCGEIVSKVIKAGDFCKDVMSCEGTPITQNGVRFYELP</sequence>
<name>A0A928DMY2_9BACT</name>
<comment type="subcellular location">
    <subcellularLocation>
        <location evidence="1">Membrane</location>
        <topology evidence="1">Single-pass membrane protein</topology>
    </subcellularLocation>
</comment>
<feature type="transmembrane region" description="Helical" evidence="6">
    <location>
        <begin position="7"/>
        <end position="28"/>
    </location>
</feature>
<accession>A0A928DMY2</accession>
<keyword evidence="4 6" id="KW-1133">Transmembrane helix</keyword>
<evidence type="ECO:0000313" key="7">
    <source>
        <dbReference type="EMBL" id="MBE6420712.1"/>
    </source>
</evidence>
<evidence type="ECO:0000256" key="4">
    <source>
        <dbReference type="ARBA" id="ARBA00022989"/>
    </source>
</evidence>
<evidence type="ECO:0000256" key="6">
    <source>
        <dbReference type="SAM" id="Phobius"/>
    </source>
</evidence>